<evidence type="ECO:0000313" key="6">
    <source>
        <dbReference type="Proteomes" id="UP000032102"/>
    </source>
</evidence>
<dbReference type="EMBL" id="JXTH01000033">
    <property type="protein sequence ID" value="KIQ94116.1"/>
    <property type="molecule type" value="Genomic_DNA"/>
</dbReference>
<dbReference type="PATRIC" id="fig|404937.3.peg.1895"/>
<dbReference type="GO" id="GO:0005829">
    <property type="term" value="C:cytosol"/>
    <property type="evidence" value="ECO:0007669"/>
    <property type="project" value="TreeGrafter"/>
</dbReference>
<dbReference type="InterPro" id="IPR000821">
    <property type="entry name" value="Ala_racemase"/>
</dbReference>
<accession>A0A0D0RZK1</accession>
<gene>
    <name evidence="5" type="ORF">LH47_01795</name>
</gene>
<evidence type="ECO:0000256" key="2">
    <source>
        <dbReference type="ARBA" id="ARBA00022898"/>
    </source>
</evidence>
<evidence type="ECO:0000256" key="1">
    <source>
        <dbReference type="ARBA" id="ARBA00001933"/>
    </source>
</evidence>
<reference evidence="5 6" key="1">
    <citation type="submission" date="2015-01" db="EMBL/GenBank/DDBJ databases">
        <title>Draft genome of Anoxybacillus thermarum strain AF/04.</title>
        <authorList>
            <person name="Poli A."/>
            <person name="Nicolaus B."/>
            <person name="Chan K.-G."/>
            <person name="Kahar U.M."/>
            <person name="Yaakob A.S."/>
            <person name="Chan C.S."/>
            <person name="Goh K.M."/>
        </authorList>
    </citation>
    <scope>NUCLEOTIDE SEQUENCE [LARGE SCALE GENOMIC DNA]</scope>
    <source>
        <strain evidence="5 6">AF/04</strain>
    </source>
</reference>
<evidence type="ECO:0000259" key="4">
    <source>
        <dbReference type="Pfam" id="PF01168"/>
    </source>
</evidence>
<dbReference type="PANTHER" id="PTHR30511:SF3">
    <property type="entry name" value="LYSINE RACEMASE"/>
    <property type="match status" value="1"/>
</dbReference>
<evidence type="ECO:0000256" key="3">
    <source>
        <dbReference type="ARBA" id="ARBA00023235"/>
    </source>
</evidence>
<protein>
    <submittedName>
        <fullName evidence="5">Alanine racemase</fullName>
    </submittedName>
</protein>
<dbReference type="SUPFAM" id="SSF51419">
    <property type="entry name" value="PLP-binding barrel"/>
    <property type="match status" value="1"/>
</dbReference>
<dbReference type="GO" id="GO:0030170">
    <property type="term" value="F:pyridoxal phosphate binding"/>
    <property type="evidence" value="ECO:0007669"/>
    <property type="project" value="TreeGrafter"/>
</dbReference>
<sequence>MTAKVEIDLRKIRHNAVTLKKWCEEKGIQMTAVVKGVGGDVQIARTLVESGLTSLADTKVERIAKLKSAHIPATYMLIRTPALSEVNKVVQYVDVSVQSEIDVVRAISAEAVKQNKTHAIIIMVEMGDLREGIMPKDVPSFIEQIRSLPNIQIVGIGANFACFGGVIPTDQKMHELSSLAKHIQKQYALFLPYVSGGNSANYYWLKQTKDVGCINHLRFGESIFLGRETIRGAAIPHLYQDAFCLVAEVIEVKTKPSVPYGVQSRNAFGETPIFQERGMMKRAIVGIGRQDVYVSGLTPLHPVQIIGSSSDHIIVDATYTDIQVGDFIRFAVDYGAMISLMTSPHVQKTYVRTDEKNGHFPTKTSA</sequence>
<name>A0A0D0RZK1_9BACL</name>
<keyword evidence="6" id="KW-1185">Reference proteome</keyword>
<dbReference type="RefSeq" id="WP_043966675.1">
    <property type="nucleotide sequence ID" value="NZ_JXTH01000033.1"/>
</dbReference>
<proteinExistence type="predicted"/>
<comment type="caution">
    <text evidence="5">The sequence shown here is derived from an EMBL/GenBank/DDBJ whole genome shotgun (WGS) entry which is preliminary data.</text>
</comment>
<evidence type="ECO:0000313" key="5">
    <source>
        <dbReference type="EMBL" id="KIQ94116.1"/>
    </source>
</evidence>
<dbReference type="Proteomes" id="UP000032102">
    <property type="component" value="Unassembled WGS sequence"/>
</dbReference>
<comment type="cofactor">
    <cofactor evidence="1">
        <name>pyridoxal 5'-phosphate</name>
        <dbReference type="ChEBI" id="CHEBI:597326"/>
    </cofactor>
</comment>
<organism evidence="5 6">
    <name type="scientific">Anoxybacillus thermarum</name>
    <dbReference type="NCBI Taxonomy" id="404937"/>
    <lineage>
        <taxon>Bacteria</taxon>
        <taxon>Bacillati</taxon>
        <taxon>Bacillota</taxon>
        <taxon>Bacilli</taxon>
        <taxon>Bacillales</taxon>
        <taxon>Anoxybacillaceae</taxon>
        <taxon>Anoxybacillus</taxon>
    </lineage>
</organism>
<dbReference type="InterPro" id="IPR001608">
    <property type="entry name" value="Ala_racemase_N"/>
</dbReference>
<keyword evidence="2" id="KW-0663">Pyridoxal phosphate</keyword>
<dbReference type="InterPro" id="IPR029066">
    <property type="entry name" value="PLP-binding_barrel"/>
</dbReference>
<dbReference type="Pfam" id="PF01168">
    <property type="entry name" value="Ala_racemase_N"/>
    <property type="match status" value="1"/>
</dbReference>
<keyword evidence="3" id="KW-0413">Isomerase</keyword>
<dbReference type="Gene3D" id="3.20.20.10">
    <property type="entry name" value="Alanine racemase"/>
    <property type="match status" value="1"/>
</dbReference>
<dbReference type="GO" id="GO:0008784">
    <property type="term" value="F:alanine racemase activity"/>
    <property type="evidence" value="ECO:0007669"/>
    <property type="project" value="TreeGrafter"/>
</dbReference>
<feature type="domain" description="Alanine racemase N-terminal" evidence="4">
    <location>
        <begin position="7"/>
        <end position="226"/>
    </location>
</feature>
<dbReference type="PANTHER" id="PTHR30511">
    <property type="entry name" value="ALANINE RACEMASE"/>
    <property type="match status" value="1"/>
</dbReference>
<dbReference type="CDD" id="cd06815">
    <property type="entry name" value="PLPDE_III_AR_like_1"/>
    <property type="match status" value="1"/>
</dbReference>
<dbReference type="AlphaFoldDB" id="A0A0D0RZK1"/>